<evidence type="ECO:0000256" key="1">
    <source>
        <dbReference type="ARBA" id="ARBA00022729"/>
    </source>
</evidence>
<dbReference type="InterPro" id="IPR038404">
    <property type="entry name" value="TRAP_DctP_sf"/>
</dbReference>
<accession>A0A7Y0HFL9</accession>
<protein>
    <submittedName>
        <fullName evidence="3">TRAP transporter substrate-binding protein DctP</fullName>
    </submittedName>
</protein>
<evidence type="ECO:0000313" key="3">
    <source>
        <dbReference type="EMBL" id="NMM44738.1"/>
    </source>
</evidence>
<dbReference type="NCBIfam" id="NF037995">
    <property type="entry name" value="TRAP_S1"/>
    <property type="match status" value="1"/>
</dbReference>
<dbReference type="InterPro" id="IPR018389">
    <property type="entry name" value="DctP_fam"/>
</dbReference>
<dbReference type="PANTHER" id="PTHR33376:SF15">
    <property type="entry name" value="BLL6794 PROTEIN"/>
    <property type="match status" value="1"/>
</dbReference>
<dbReference type="EMBL" id="JABBNT010000003">
    <property type="protein sequence ID" value="NMM44738.1"/>
    <property type="molecule type" value="Genomic_DNA"/>
</dbReference>
<reference evidence="3 4" key="1">
    <citation type="submission" date="2020-04" db="EMBL/GenBank/DDBJ databases">
        <title>Rhodospirillaceae bacterium KN72 isolated from deep sea.</title>
        <authorList>
            <person name="Zhang D.-C."/>
        </authorList>
    </citation>
    <scope>NUCLEOTIDE SEQUENCE [LARGE SCALE GENOMIC DNA]</scope>
    <source>
        <strain evidence="3 4">KN72</strain>
    </source>
</reference>
<dbReference type="PANTHER" id="PTHR33376">
    <property type="match status" value="1"/>
</dbReference>
<keyword evidence="4" id="KW-1185">Reference proteome</keyword>
<organism evidence="3 4">
    <name type="scientific">Pacificispira spongiicola</name>
    <dbReference type="NCBI Taxonomy" id="2729598"/>
    <lineage>
        <taxon>Bacteria</taxon>
        <taxon>Pseudomonadati</taxon>
        <taxon>Pseudomonadota</taxon>
        <taxon>Alphaproteobacteria</taxon>
        <taxon>Rhodospirillales</taxon>
        <taxon>Rhodospirillaceae</taxon>
        <taxon>Pacificispira</taxon>
    </lineage>
</organism>
<keyword evidence="1 2" id="KW-0732">Signal</keyword>
<feature type="chain" id="PRO_5031474603" evidence="2">
    <location>
        <begin position="27"/>
        <end position="358"/>
    </location>
</feature>
<proteinExistence type="predicted"/>
<dbReference type="Pfam" id="PF03480">
    <property type="entry name" value="DctP"/>
    <property type="match status" value="1"/>
</dbReference>
<gene>
    <name evidence="3" type="primary">dctP</name>
    <name evidence="3" type="ORF">HH303_09630</name>
</gene>
<comment type="caution">
    <text evidence="3">The sequence shown here is derived from an EMBL/GenBank/DDBJ whole genome shotgun (WGS) entry which is preliminary data.</text>
</comment>
<dbReference type="Proteomes" id="UP000539372">
    <property type="component" value="Unassembled WGS sequence"/>
</dbReference>
<dbReference type="Gene3D" id="3.40.190.170">
    <property type="entry name" value="Bacterial extracellular solute-binding protein, family 7"/>
    <property type="match status" value="1"/>
</dbReference>
<name>A0A7Y0HFL9_9PROT</name>
<dbReference type="RefSeq" id="WP_169625138.1">
    <property type="nucleotide sequence ID" value="NZ_JABBNT010000003.1"/>
</dbReference>
<evidence type="ECO:0000256" key="2">
    <source>
        <dbReference type="SAM" id="SignalP"/>
    </source>
</evidence>
<dbReference type="AlphaFoldDB" id="A0A7Y0HFL9"/>
<dbReference type="SUPFAM" id="SSF53850">
    <property type="entry name" value="Periplasmic binding protein-like II"/>
    <property type="match status" value="1"/>
</dbReference>
<dbReference type="GO" id="GO:0055085">
    <property type="term" value="P:transmembrane transport"/>
    <property type="evidence" value="ECO:0007669"/>
    <property type="project" value="InterPro"/>
</dbReference>
<evidence type="ECO:0000313" key="4">
    <source>
        <dbReference type="Proteomes" id="UP000539372"/>
    </source>
</evidence>
<feature type="signal peptide" evidence="2">
    <location>
        <begin position="1"/>
        <end position="26"/>
    </location>
</feature>
<sequence length="358" mass="38658">MLRFSHLAAVILSAATLIAGISGAQAQTRELRYADFGPDRGTRADAIKWMDSELRARSDGALGLNITWGGTLLGAKNAIEGAGNGVADMASVVPVYEPGKLSAWRVSDIRPVSDEYIGMMATYDLMTQSDAAKADFEAQNVRFVANFTTGPSQLLSREPITTLDELKGKKIRATGNFGKAFEENGAAAVSMSQPDVYQALSTGTIDGTASYAYVINSYKQYEVASNLTTINMGQNLGWGIVINNRVWASLKPEQQELLTQLGRDTTLYLAQKMYESRTTIMQKLRDGIDGNTIVEHEGAEALSKSLNDAAEKAGLDWLAREKEQGLSEADALLAAFDAAVEKYTAERDANGYPWAGSN</sequence>